<dbReference type="Proteomes" id="UP000831684">
    <property type="component" value="Chromosome"/>
</dbReference>
<evidence type="ECO:0000256" key="1">
    <source>
        <dbReference type="SAM" id="Phobius"/>
    </source>
</evidence>
<sequence>MIRHAIIAASLVLAAPLAANAQDGAGTAAGATTGAVGGALVGGPVGAVVGGVAGAVVGGISDERRSRFRGYVVEENIPSYRVEREVVVGTELPPGSIRYYEVPAEYGVQEYRYTVVNERTVLVDPATNRVVQIID</sequence>
<dbReference type="InterPro" id="IPR009642">
    <property type="entry name" value="DUF1236"/>
</dbReference>
<dbReference type="AlphaFoldDB" id="A0A9E6ZVU2"/>
<dbReference type="EMBL" id="CP083239">
    <property type="protein sequence ID" value="UOK69480.1"/>
    <property type="molecule type" value="Genomic_DNA"/>
</dbReference>
<dbReference type="KEGG" id="apol:K9D25_11990"/>
<dbReference type="Pfam" id="PF06823">
    <property type="entry name" value="DUF1236"/>
    <property type="match status" value="1"/>
</dbReference>
<protein>
    <submittedName>
        <fullName evidence="3">DUF1236 domain-containing protein</fullName>
    </submittedName>
</protein>
<name>A0A9E6ZVU2_9HYPH</name>
<evidence type="ECO:0000313" key="3">
    <source>
        <dbReference type="EMBL" id="UOK69480.1"/>
    </source>
</evidence>
<evidence type="ECO:0000256" key="2">
    <source>
        <dbReference type="SAM" id="SignalP"/>
    </source>
</evidence>
<proteinExistence type="predicted"/>
<evidence type="ECO:0000313" key="4">
    <source>
        <dbReference type="Proteomes" id="UP000831684"/>
    </source>
</evidence>
<keyword evidence="1" id="KW-1133">Transmembrane helix</keyword>
<feature type="chain" id="PRO_5039595388" evidence="2">
    <location>
        <begin position="22"/>
        <end position="135"/>
    </location>
</feature>
<keyword evidence="2" id="KW-0732">Signal</keyword>
<dbReference type="RefSeq" id="WP_244375418.1">
    <property type="nucleotide sequence ID" value="NZ_CP083239.1"/>
</dbReference>
<reference evidence="3" key="1">
    <citation type="submission" date="2021-09" db="EMBL/GenBank/DDBJ databases">
        <title>Network and meta-omics reveal the key degrader and cooperation patterns in an efficient 1,4-dioxane-degrading microbial community.</title>
        <authorList>
            <person name="Dai C."/>
        </authorList>
    </citation>
    <scope>NUCLEOTIDE SEQUENCE</scope>
    <source>
        <strain evidence="3">ZM13</strain>
    </source>
</reference>
<feature type="signal peptide" evidence="2">
    <location>
        <begin position="1"/>
        <end position="21"/>
    </location>
</feature>
<gene>
    <name evidence="3" type="ORF">K9D25_11990</name>
</gene>
<accession>A0A9E6ZVU2</accession>
<keyword evidence="1" id="KW-0812">Transmembrane</keyword>
<feature type="transmembrane region" description="Helical" evidence="1">
    <location>
        <begin position="37"/>
        <end position="60"/>
    </location>
</feature>
<organism evidence="3 4">
    <name type="scientific">Ancylobacter polymorphus</name>
    <dbReference type="NCBI Taxonomy" id="223390"/>
    <lineage>
        <taxon>Bacteria</taxon>
        <taxon>Pseudomonadati</taxon>
        <taxon>Pseudomonadota</taxon>
        <taxon>Alphaproteobacteria</taxon>
        <taxon>Hyphomicrobiales</taxon>
        <taxon>Xanthobacteraceae</taxon>
        <taxon>Ancylobacter</taxon>
    </lineage>
</organism>
<keyword evidence="1" id="KW-0472">Membrane</keyword>